<sequence>MVNKKYILLAGVCSALALQPAFAQESAPASWTGRDMTYRGQSYDALDTAYIPASRMEQQKQYLNHQYAFPAKPRNMWELGINAGVYNVFGDVTSKTPFTAAKPLNSVGFGATLRKALGYSTSLRLQYVYGMASGFDYRTRSASGELPWSGIPAYQTMNGGKIYSNYKFTSHELTLQLVGNINNIKFNKAKNSVSLYGFIGGGLMAWQTKISTADKNGAAYDFSKVPAGTQQWKDRKATNDALKELFKDGQYESVNRKESHSMMGDNQLSPVLTGGLGLQFKLGNRVSLNFEEKLSWIGSDLVDGVQMQPAGGLSPDKDLINYASVGLSFNIGNKKRSVLPLWWVNPMDHIYNELADPRHMKLPDPVLPDTDGDGVTDQFDKCPDTPAGVAVDVHGCPLDTDGDGVPDYKDKQRITPTECQPVDVDGIGKCPCPGPECGTVGPVGCNLGAGSVCFKGSSAKLSSEAQNQLANLAAQMKTAPTCKVVVMGNAGNSKVQQQRSWDRVNAVIEYLSETQQISRDQFIFQYTGGTGDVNCVMYRSAMPGEEGPSNLPPPHPQLGTKK</sequence>
<feature type="chain" id="PRO_5015116884" evidence="2">
    <location>
        <begin position="24"/>
        <end position="562"/>
    </location>
</feature>
<organism evidence="3 4">
    <name type="scientific">Taibaiella chishuiensis</name>
    <dbReference type="NCBI Taxonomy" id="1434707"/>
    <lineage>
        <taxon>Bacteria</taxon>
        <taxon>Pseudomonadati</taxon>
        <taxon>Bacteroidota</taxon>
        <taxon>Chitinophagia</taxon>
        <taxon>Chitinophagales</taxon>
        <taxon>Chitinophagaceae</taxon>
        <taxon>Taibaiella</taxon>
    </lineage>
</organism>
<evidence type="ECO:0000313" key="3">
    <source>
        <dbReference type="EMBL" id="PSK94793.1"/>
    </source>
</evidence>
<dbReference type="SUPFAM" id="SSF103647">
    <property type="entry name" value="TSP type-3 repeat"/>
    <property type="match status" value="1"/>
</dbReference>
<keyword evidence="2" id="KW-0732">Signal</keyword>
<evidence type="ECO:0000256" key="2">
    <source>
        <dbReference type="SAM" id="SignalP"/>
    </source>
</evidence>
<comment type="caution">
    <text evidence="3">The sequence shown here is derived from an EMBL/GenBank/DDBJ whole genome shotgun (WGS) entry which is preliminary data.</text>
</comment>
<proteinExistence type="predicted"/>
<feature type="signal peptide" evidence="2">
    <location>
        <begin position="1"/>
        <end position="23"/>
    </location>
</feature>
<dbReference type="SUPFAM" id="SSF103088">
    <property type="entry name" value="OmpA-like"/>
    <property type="match status" value="1"/>
</dbReference>
<evidence type="ECO:0000313" key="4">
    <source>
        <dbReference type="Proteomes" id="UP000240572"/>
    </source>
</evidence>
<dbReference type="EMBL" id="PYGD01000001">
    <property type="protein sequence ID" value="PSK94793.1"/>
    <property type="molecule type" value="Genomic_DNA"/>
</dbReference>
<name>A0A2P8DC41_9BACT</name>
<dbReference type="GO" id="GO:0005509">
    <property type="term" value="F:calcium ion binding"/>
    <property type="evidence" value="ECO:0007669"/>
    <property type="project" value="InterPro"/>
</dbReference>
<accession>A0A2P8DC41</accession>
<dbReference type="AlphaFoldDB" id="A0A2P8DC41"/>
<dbReference type="InterPro" id="IPR028974">
    <property type="entry name" value="TSP_type-3_rpt"/>
</dbReference>
<gene>
    <name evidence="3" type="ORF">B0I18_101956</name>
</gene>
<dbReference type="Gene3D" id="4.10.1080.10">
    <property type="entry name" value="TSP type-3 repeat"/>
    <property type="match status" value="1"/>
</dbReference>
<feature type="region of interest" description="Disordered" evidence="1">
    <location>
        <begin position="541"/>
        <end position="562"/>
    </location>
</feature>
<reference evidence="3 4" key="1">
    <citation type="submission" date="2018-03" db="EMBL/GenBank/DDBJ databases">
        <title>Genomic Encyclopedia of Type Strains, Phase III (KMG-III): the genomes of soil and plant-associated and newly described type strains.</title>
        <authorList>
            <person name="Whitman W."/>
        </authorList>
    </citation>
    <scope>NUCLEOTIDE SEQUENCE [LARGE SCALE GENOMIC DNA]</scope>
    <source>
        <strain evidence="3 4">CGMCC 1.12700</strain>
    </source>
</reference>
<dbReference type="Gene3D" id="3.30.1330.60">
    <property type="entry name" value="OmpA-like domain"/>
    <property type="match status" value="1"/>
</dbReference>
<keyword evidence="4" id="KW-1185">Reference proteome</keyword>
<dbReference type="Proteomes" id="UP000240572">
    <property type="component" value="Unassembled WGS sequence"/>
</dbReference>
<evidence type="ECO:0000256" key="1">
    <source>
        <dbReference type="SAM" id="MobiDB-lite"/>
    </source>
</evidence>
<dbReference type="RefSeq" id="WP_281257985.1">
    <property type="nucleotide sequence ID" value="NZ_PYGD01000001.1"/>
</dbReference>
<dbReference type="InterPro" id="IPR036737">
    <property type="entry name" value="OmpA-like_sf"/>
</dbReference>
<protein>
    <submittedName>
        <fullName evidence="3">Thrombospondin type 3 repeat-containing protein</fullName>
    </submittedName>
</protein>